<name>A0ABP8R602_9SPHI</name>
<dbReference type="EMBL" id="BAABGR010000035">
    <property type="protein sequence ID" value="GAA4518967.1"/>
    <property type="molecule type" value="Genomic_DNA"/>
</dbReference>
<feature type="transmembrane region" description="Helical" evidence="1">
    <location>
        <begin position="12"/>
        <end position="30"/>
    </location>
</feature>
<sequence>MADLAYEGGDFLVSTYIVLLSLPVFVYDLGRLGRLIYHKAFTQPAAWHLEWNHSRWKKVRVVGKISFAVVFFFVVGFKSYSAFRQQQNLFYPQHKGLEGIVGKYWVKDFVLNGDTIAPSPFENGRWKDVVFERWNTLSIRVNESIVVEEPASRLWPRQDSLRNYEYTQVGDRLYYTFQFSEQDSILTLANRNKHYIADSYRFQLSQPDSNAVLLRGTNGRGDSLQVLLVDAKKKYLLEEVKKVGRRKVGYKL</sequence>
<evidence type="ECO:0000313" key="2">
    <source>
        <dbReference type="EMBL" id="GAA4518967.1"/>
    </source>
</evidence>
<accession>A0ABP8R602</accession>
<proteinExistence type="predicted"/>
<feature type="transmembrane region" description="Helical" evidence="1">
    <location>
        <begin position="61"/>
        <end position="80"/>
    </location>
</feature>
<comment type="caution">
    <text evidence="2">The sequence shown here is derived from an EMBL/GenBank/DDBJ whole genome shotgun (WGS) entry which is preliminary data.</text>
</comment>
<evidence type="ECO:0000313" key="3">
    <source>
        <dbReference type="Proteomes" id="UP001500394"/>
    </source>
</evidence>
<dbReference type="Proteomes" id="UP001500394">
    <property type="component" value="Unassembled WGS sequence"/>
</dbReference>
<reference evidence="3" key="1">
    <citation type="journal article" date="2019" name="Int. J. Syst. Evol. Microbiol.">
        <title>The Global Catalogue of Microorganisms (GCM) 10K type strain sequencing project: providing services to taxonomists for standard genome sequencing and annotation.</title>
        <authorList>
            <consortium name="The Broad Institute Genomics Platform"/>
            <consortium name="The Broad Institute Genome Sequencing Center for Infectious Disease"/>
            <person name="Wu L."/>
            <person name="Ma J."/>
        </authorList>
    </citation>
    <scope>NUCLEOTIDE SEQUENCE [LARGE SCALE GENOMIC DNA]</scope>
    <source>
        <strain evidence="3">JCM 17858</strain>
    </source>
</reference>
<keyword evidence="1" id="KW-1133">Transmembrane helix</keyword>
<evidence type="ECO:0000256" key="1">
    <source>
        <dbReference type="SAM" id="Phobius"/>
    </source>
</evidence>
<protein>
    <submittedName>
        <fullName evidence="2">Uncharacterized protein</fullName>
    </submittedName>
</protein>
<gene>
    <name evidence="2" type="ORF">GCM10023173_21240</name>
</gene>
<keyword evidence="1" id="KW-0812">Transmembrane</keyword>
<keyword evidence="1" id="KW-0472">Membrane</keyword>
<organism evidence="2 3">
    <name type="scientific">Sphingobacterium thermophilum</name>
    <dbReference type="NCBI Taxonomy" id="768534"/>
    <lineage>
        <taxon>Bacteria</taxon>
        <taxon>Pseudomonadati</taxon>
        <taxon>Bacteroidota</taxon>
        <taxon>Sphingobacteriia</taxon>
        <taxon>Sphingobacteriales</taxon>
        <taxon>Sphingobacteriaceae</taxon>
        <taxon>Sphingobacterium</taxon>
    </lineage>
</organism>
<keyword evidence="3" id="KW-1185">Reference proteome</keyword>